<accession>A0ABN2MY78</accession>
<proteinExistence type="predicted"/>
<evidence type="ECO:0000313" key="3">
    <source>
        <dbReference type="Proteomes" id="UP001500449"/>
    </source>
</evidence>
<dbReference type="RefSeq" id="WP_344415584.1">
    <property type="nucleotide sequence ID" value="NZ_BAAAQK010000005.1"/>
</dbReference>
<organism evidence="2 3">
    <name type="scientific">Pseudonocardia ailaonensis</name>
    <dbReference type="NCBI Taxonomy" id="367279"/>
    <lineage>
        <taxon>Bacteria</taxon>
        <taxon>Bacillati</taxon>
        <taxon>Actinomycetota</taxon>
        <taxon>Actinomycetes</taxon>
        <taxon>Pseudonocardiales</taxon>
        <taxon>Pseudonocardiaceae</taxon>
        <taxon>Pseudonocardia</taxon>
    </lineage>
</organism>
<dbReference type="Gene3D" id="3.30.70.100">
    <property type="match status" value="1"/>
</dbReference>
<name>A0ABN2MY78_9PSEU</name>
<keyword evidence="3" id="KW-1185">Reference proteome</keyword>
<comment type="caution">
    <text evidence="2">The sequence shown here is derived from an EMBL/GenBank/DDBJ whole genome shotgun (WGS) entry which is preliminary data.</text>
</comment>
<sequence>MFKVMLLVKRKPGMSMEDFVDYYENVHAARDKSGSGIVHYARHYLRPAPSFTDDETAEPPFDAVTEVWYSDRAAYDAIREKLVQKPAWVADVVADEERFMDRARCRTVFVDSRVSEMHP</sequence>
<evidence type="ECO:0000259" key="1">
    <source>
        <dbReference type="Pfam" id="PF07110"/>
    </source>
</evidence>
<dbReference type="Pfam" id="PF07110">
    <property type="entry name" value="EthD"/>
    <property type="match status" value="1"/>
</dbReference>
<protein>
    <recommendedName>
        <fullName evidence="1">EthD domain-containing protein</fullName>
    </recommendedName>
</protein>
<dbReference type="InterPro" id="IPR011008">
    <property type="entry name" value="Dimeric_a/b-barrel"/>
</dbReference>
<feature type="domain" description="EthD" evidence="1">
    <location>
        <begin position="11"/>
        <end position="102"/>
    </location>
</feature>
<dbReference type="InterPro" id="IPR009799">
    <property type="entry name" value="EthD_dom"/>
</dbReference>
<gene>
    <name evidence="2" type="ORF">GCM10009836_24190</name>
</gene>
<dbReference type="EMBL" id="BAAAQK010000005">
    <property type="protein sequence ID" value="GAA1843971.1"/>
    <property type="molecule type" value="Genomic_DNA"/>
</dbReference>
<reference evidence="2 3" key="1">
    <citation type="journal article" date="2019" name="Int. J. Syst. Evol. Microbiol.">
        <title>The Global Catalogue of Microorganisms (GCM) 10K type strain sequencing project: providing services to taxonomists for standard genome sequencing and annotation.</title>
        <authorList>
            <consortium name="The Broad Institute Genomics Platform"/>
            <consortium name="The Broad Institute Genome Sequencing Center for Infectious Disease"/>
            <person name="Wu L."/>
            <person name="Ma J."/>
        </authorList>
    </citation>
    <scope>NUCLEOTIDE SEQUENCE [LARGE SCALE GENOMIC DNA]</scope>
    <source>
        <strain evidence="2 3">JCM 16009</strain>
    </source>
</reference>
<dbReference type="Proteomes" id="UP001500449">
    <property type="component" value="Unassembled WGS sequence"/>
</dbReference>
<evidence type="ECO:0000313" key="2">
    <source>
        <dbReference type="EMBL" id="GAA1843971.1"/>
    </source>
</evidence>
<dbReference type="SUPFAM" id="SSF54909">
    <property type="entry name" value="Dimeric alpha+beta barrel"/>
    <property type="match status" value="1"/>
</dbReference>